<keyword evidence="1 3" id="KW-0547">Nucleotide-binding</keyword>
<gene>
    <name evidence="7" type="ORF">SO694_00004549</name>
</gene>
<comment type="caution">
    <text evidence="7">The sequence shown here is derived from an EMBL/GenBank/DDBJ whole genome shotgun (WGS) entry which is preliminary data.</text>
</comment>
<proteinExistence type="inferred from homology"/>
<dbReference type="Proteomes" id="UP001363151">
    <property type="component" value="Unassembled WGS sequence"/>
</dbReference>
<feature type="binding site" evidence="3">
    <location>
        <begin position="304"/>
        <end position="311"/>
    </location>
    <ligand>
        <name>ATP</name>
        <dbReference type="ChEBI" id="CHEBI:30616"/>
    </ligand>
</feature>
<keyword evidence="4" id="KW-0493">Microtubule</keyword>
<feature type="region of interest" description="Disordered" evidence="5">
    <location>
        <begin position="367"/>
        <end position="413"/>
    </location>
</feature>
<sequence>MWDAGAGNDAVSERDAVVGELRLVCASLSSVDLLDVDGDLWFEHVAHGLDVLPRHLSAHANRWGAQAFAYAIVHAPVDAASPVCDQLAEIAHARAAAFRAAPFGRPAVESALDVEQLQARKAAYQELQRGAAAESPNIVDSIEEAQAKLEDVEKLGGRSAANGAHEGFLGENGEPTADLPLACQRQRLVAWERFSRIQAALGSIQVVCRIRPLIPTDASRGPPPEVAAKLNPKARTSAAFVKRAGKGHTVVVDCEGQGLPFKERAFEFDDVWDAKTTQDEVFESIENLADAVLRGCSASVFAYGATGGGKTYTVVGDLDGETPKLGIAFQSVEVLLASLKRDASEDAALRVSMLEVHNEEVYDLLDEVGGGLPPKRPQRRASAAPERRATMAQRRGSGTAPLRRTQSTPMHEKTKLSVRLKPDGGGAHAPDVSKVGIGDMAHFLRVFDAGNRRRATSSTLLNATSSRSHVVVIVEAAGGGRLWLVDLAGSERVAKSGASGEVLKEAACINRSLSALGDVFEAIDKKRSHVPYRNSKLTFLMQDVIGGPGARVLFVFAASPAFATAPETLSSFKFAARMRTIHLDGEHLSEKQKATDAIFAMCGERNERRLLQAYLGELRDAERRALEHCAPETRRALSSSIDEDEVVLGLLNDRPPPLLSDRPPPPPAAASPRSLLGDEHSELSVLSRVSSAWATSEREQHLEAELDSLRRRLRETEEALEDRRASSSPPEPIAAPAFDDDDEVPAEEDAAADADNGETAAEESDEPPPPPPPPLASPAAAQVDEAGLCPATVKSASLAYKIMMDHQKARPASSSDERDDGSSPSETSRLTSPAASASQVSHRSVGTDSDPPPDGIPFLAPPPPGATLPEQAAPLATLGDARATAALRAASRGAGAAAATTTI</sequence>
<dbReference type="PROSITE" id="PS00411">
    <property type="entry name" value="KINESIN_MOTOR_1"/>
    <property type="match status" value="1"/>
</dbReference>
<dbReference type="InterPro" id="IPR036961">
    <property type="entry name" value="Kinesin_motor_dom_sf"/>
</dbReference>
<dbReference type="PROSITE" id="PS50067">
    <property type="entry name" value="KINESIN_MOTOR_2"/>
    <property type="match status" value="1"/>
</dbReference>
<dbReference type="PANTHER" id="PTHR47972">
    <property type="entry name" value="KINESIN-LIKE PROTEIN KLP-3"/>
    <property type="match status" value="1"/>
</dbReference>
<dbReference type="EMBL" id="JBBJCI010000040">
    <property type="protein sequence ID" value="KAK7249731.1"/>
    <property type="molecule type" value="Genomic_DNA"/>
</dbReference>
<protein>
    <recommendedName>
        <fullName evidence="4">Kinesin-like protein</fullName>
    </recommendedName>
</protein>
<feature type="compositionally biased region" description="Pro residues" evidence="5">
    <location>
        <begin position="767"/>
        <end position="776"/>
    </location>
</feature>
<dbReference type="SMART" id="SM00129">
    <property type="entry name" value="KISc"/>
    <property type="match status" value="1"/>
</dbReference>
<evidence type="ECO:0000313" key="8">
    <source>
        <dbReference type="Proteomes" id="UP001363151"/>
    </source>
</evidence>
<feature type="region of interest" description="Disordered" evidence="5">
    <location>
        <begin position="652"/>
        <end position="674"/>
    </location>
</feature>
<comment type="similarity">
    <text evidence="3 4">Belongs to the TRAFAC class myosin-kinesin ATPase superfamily. Kinesin family.</text>
</comment>
<accession>A0ABR1G8Q1</accession>
<organism evidence="7 8">
    <name type="scientific">Aureococcus anophagefferens</name>
    <name type="common">Harmful bloom alga</name>
    <dbReference type="NCBI Taxonomy" id="44056"/>
    <lineage>
        <taxon>Eukaryota</taxon>
        <taxon>Sar</taxon>
        <taxon>Stramenopiles</taxon>
        <taxon>Ochrophyta</taxon>
        <taxon>Pelagophyceae</taxon>
        <taxon>Pelagomonadales</taxon>
        <taxon>Pelagomonadaceae</taxon>
        <taxon>Aureococcus</taxon>
    </lineage>
</organism>
<reference evidence="7 8" key="1">
    <citation type="submission" date="2024-03" db="EMBL/GenBank/DDBJ databases">
        <title>Aureococcus anophagefferens CCMP1851 and Kratosvirus quantuckense: Draft genome of a second virus-susceptible host strain in the model system.</title>
        <authorList>
            <person name="Chase E."/>
            <person name="Truchon A.R."/>
            <person name="Schepens W."/>
            <person name="Wilhelm S.W."/>
        </authorList>
    </citation>
    <scope>NUCLEOTIDE SEQUENCE [LARGE SCALE GENOMIC DNA]</scope>
    <source>
        <strain evidence="7 8">CCMP1851</strain>
    </source>
</reference>
<dbReference type="InterPro" id="IPR001752">
    <property type="entry name" value="Kinesin_motor_dom"/>
</dbReference>
<keyword evidence="2 3" id="KW-0067">ATP-binding</keyword>
<feature type="region of interest" description="Disordered" evidence="5">
    <location>
        <begin position="806"/>
        <end position="876"/>
    </location>
</feature>
<evidence type="ECO:0000256" key="3">
    <source>
        <dbReference type="PROSITE-ProRule" id="PRU00283"/>
    </source>
</evidence>
<feature type="compositionally biased region" description="Acidic residues" evidence="5">
    <location>
        <begin position="738"/>
        <end position="766"/>
    </location>
</feature>
<name>A0ABR1G8Q1_AURAN</name>
<dbReference type="PANTHER" id="PTHR47972:SF28">
    <property type="entry name" value="KINESIN-LIKE PROTEIN KLP-3"/>
    <property type="match status" value="1"/>
</dbReference>
<dbReference type="InterPro" id="IPR027417">
    <property type="entry name" value="P-loop_NTPase"/>
</dbReference>
<dbReference type="Gene3D" id="3.40.850.10">
    <property type="entry name" value="Kinesin motor domain"/>
    <property type="match status" value="1"/>
</dbReference>
<feature type="compositionally biased region" description="Pro residues" evidence="5">
    <location>
        <begin position="654"/>
        <end position="669"/>
    </location>
</feature>
<evidence type="ECO:0000256" key="4">
    <source>
        <dbReference type="RuleBase" id="RU000394"/>
    </source>
</evidence>
<dbReference type="PRINTS" id="PR00380">
    <property type="entry name" value="KINESINHEAVY"/>
</dbReference>
<feature type="domain" description="Kinesin motor" evidence="6">
    <location>
        <begin position="203"/>
        <end position="581"/>
    </location>
</feature>
<dbReference type="InterPro" id="IPR027640">
    <property type="entry name" value="Kinesin-like_fam"/>
</dbReference>
<evidence type="ECO:0000259" key="6">
    <source>
        <dbReference type="PROSITE" id="PS50067"/>
    </source>
</evidence>
<evidence type="ECO:0000256" key="1">
    <source>
        <dbReference type="ARBA" id="ARBA00022741"/>
    </source>
</evidence>
<feature type="compositionally biased region" description="Polar residues" evidence="5">
    <location>
        <begin position="822"/>
        <end position="847"/>
    </location>
</feature>
<dbReference type="Pfam" id="PF00225">
    <property type="entry name" value="Kinesin"/>
    <property type="match status" value="1"/>
</dbReference>
<evidence type="ECO:0000313" key="7">
    <source>
        <dbReference type="EMBL" id="KAK7249731.1"/>
    </source>
</evidence>
<keyword evidence="3 4" id="KW-0505">Motor protein</keyword>
<dbReference type="InterPro" id="IPR019821">
    <property type="entry name" value="Kinesin_motor_CS"/>
</dbReference>
<feature type="compositionally biased region" description="Pro residues" evidence="5">
    <location>
        <begin position="850"/>
        <end position="866"/>
    </location>
</feature>
<keyword evidence="8" id="KW-1185">Reference proteome</keyword>
<dbReference type="SUPFAM" id="SSF52540">
    <property type="entry name" value="P-loop containing nucleoside triphosphate hydrolases"/>
    <property type="match status" value="1"/>
</dbReference>
<evidence type="ECO:0000256" key="5">
    <source>
        <dbReference type="SAM" id="MobiDB-lite"/>
    </source>
</evidence>
<feature type="region of interest" description="Disordered" evidence="5">
    <location>
        <begin position="717"/>
        <end position="783"/>
    </location>
</feature>
<evidence type="ECO:0000256" key="2">
    <source>
        <dbReference type="ARBA" id="ARBA00022840"/>
    </source>
</evidence>